<evidence type="ECO:0000313" key="5">
    <source>
        <dbReference type="EMBL" id="TCS85440.1"/>
    </source>
</evidence>
<dbReference type="InterPro" id="IPR018062">
    <property type="entry name" value="HTH_AraC-typ_CS"/>
</dbReference>
<dbReference type="SUPFAM" id="SSF51182">
    <property type="entry name" value="RmlC-like cupins"/>
    <property type="match status" value="1"/>
</dbReference>
<dbReference type="Gene3D" id="1.10.10.60">
    <property type="entry name" value="Homeodomain-like"/>
    <property type="match status" value="2"/>
</dbReference>
<name>A0A4R3KN98_9SPHI</name>
<keyword evidence="3" id="KW-0804">Transcription</keyword>
<keyword evidence="1" id="KW-0805">Transcription regulation</keyword>
<dbReference type="PROSITE" id="PS00041">
    <property type="entry name" value="HTH_ARAC_FAMILY_1"/>
    <property type="match status" value="1"/>
</dbReference>
<dbReference type="OrthoDB" id="9787988at2"/>
<dbReference type="Gene3D" id="2.60.120.10">
    <property type="entry name" value="Jelly Rolls"/>
    <property type="match status" value="1"/>
</dbReference>
<sequence length="290" mass="33698">MKPVFAKVPEVVQNDVFAVRTADLPYFSTEFHFHKECQMNYIVQSEGRRIIGDRVETFKGGELVFLGSDLPHVWHNDKWYFEKNDGEIQARSVTLFFDSDKLIELLSHLIPVNKLQTFLKMARRGMKFSGKSKKALTQLLLEMTTQQELAQLVTLLKILELLSATTEYELLASSGYVNTYQAKDNDRMDRVFKYIFSNFTSGIKLDEIAALANMNKQAFCRYFKSRTQKTFTEFVNNIRVGHACKLMTEKECRIAELAYDCGFNSLSNFNRFFREMKGINPRDYKKMISP</sequence>
<evidence type="ECO:0000256" key="2">
    <source>
        <dbReference type="ARBA" id="ARBA00023125"/>
    </source>
</evidence>
<feature type="domain" description="HTH araC/xylS-type" evidence="4">
    <location>
        <begin position="189"/>
        <end position="287"/>
    </location>
</feature>
<evidence type="ECO:0000256" key="1">
    <source>
        <dbReference type="ARBA" id="ARBA00023015"/>
    </source>
</evidence>
<dbReference type="GO" id="GO:0003700">
    <property type="term" value="F:DNA-binding transcription factor activity"/>
    <property type="evidence" value="ECO:0007669"/>
    <property type="project" value="InterPro"/>
</dbReference>
<protein>
    <submittedName>
        <fullName evidence="5">AraC-like DNA-binding protein</fullName>
    </submittedName>
</protein>
<dbReference type="InterPro" id="IPR011051">
    <property type="entry name" value="RmlC_Cupin_sf"/>
</dbReference>
<dbReference type="GO" id="GO:0043565">
    <property type="term" value="F:sequence-specific DNA binding"/>
    <property type="evidence" value="ECO:0007669"/>
    <property type="project" value="InterPro"/>
</dbReference>
<dbReference type="EMBL" id="SMAD01000012">
    <property type="protein sequence ID" value="TCS85440.1"/>
    <property type="molecule type" value="Genomic_DNA"/>
</dbReference>
<dbReference type="PROSITE" id="PS01124">
    <property type="entry name" value="HTH_ARAC_FAMILY_2"/>
    <property type="match status" value="1"/>
</dbReference>
<dbReference type="AlphaFoldDB" id="A0A4R3KN98"/>
<keyword evidence="2 5" id="KW-0238">DNA-binding</keyword>
<dbReference type="SMART" id="SM00342">
    <property type="entry name" value="HTH_ARAC"/>
    <property type="match status" value="1"/>
</dbReference>
<reference evidence="5 6" key="1">
    <citation type="submission" date="2019-03" db="EMBL/GenBank/DDBJ databases">
        <title>Genomic Encyclopedia of Type Strains, Phase IV (KMG-IV): sequencing the most valuable type-strain genomes for metagenomic binning, comparative biology and taxonomic classification.</title>
        <authorList>
            <person name="Goeker M."/>
        </authorList>
    </citation>
    <scope>NUCLEOTIDE SEQUENCE [LARGE SCALE GENOMIC DNA]</scope>
    <source>
        <strain evidence="5 6">DSM 21100</strain>
    </source>
</reference>
<proteinExistence type="predicted"/>
<dbReference type="InterPro" id="IPR014710">
    <property type="entry name" value="RmlC-like_jellyroll"/>
</dbReference>
<dbReference type="InterPro" id="IPR018060">
    <property type="entry name" value="HTH_AraC"/>
</dbReference>
<dbReference type="SUPFAM" id="SSF46689">
    <property type="entry name" value="Homeodomain-like"/>
    <property type="match status" value="2"/>
</dbReference>
<dbReference type="Pfam" id="PF12833">
    <property type="entry name" value="HTH_18"/>
    <property type="match status" value="1"/>
</dbReference>
<dbReference type="InterPro" id="IPR009057">
    <property type="entry name" value="Homeodomain-like_sf"/>
</dbReference>
<dbReference type="PANTHER" id="PTHR43280:SF27">
    <property type="entry name" value="TRANSCRIPTIONAL REGULATOR MTLR"/>
    <property type="match status" value="1"/>
</dbReference>
<comment type="caution">
    <text evidence="5">The sequence shown here is derived from an EMBL/GenBank/DDBJ whole genome shotgun (WGS) entry which is preliminary data.</text>
</comment>
<dbReference type="PANTHER" id="PTHR43280">
    <property type="entry name" value="ARAC-FAMILY TRANSCRIPTIONAL REGULATOR"/>
    <property type="match status" value="1"/>
</dbReference>
<gene>
    <name evidence="5" type="ORF">EDD80_11212</name>
</gene>
<dbReference type="InterPro" id="IPR020449">
    <property type="entry name" value="Tscrpt_reg_AraC-type_HTH"/>
</dbReference>
<dbReference type="Proteomes" id="UP000295807">
    <property type="component" value="Unassembled WGS sequence"/>
</dbReference>
<evidence type="ECO:0000256" key="3">
    <source>
        <dbReference type="ARBA" id="ARBA00023163"/>
    </source>
</evidence>
<accession>A0A4R3KN98</accession>
<evidence type="ECO:0000259" key="4">
    <source>
        <dbReference type="PROSITE" id="PS01124"/>
    </source>
</evidence>
<evidence type="ECO:0000313" key="6">
    <source>
        <dbReference type="Proteomes" id="UP000295807"/>
    </source>
</evidence>
<dbReference type="PRINTS" id="PR00032">
    <property type="entry name" value="HTHARAC"/>
</dbReference>
<dbReference type="RefSeq" id="WP_132130157.1">
    <property type="nucleotide sequence ID" value="NZ_CP042432.1"/>
</dbReference>
<keyword evidence="6" id="KW-1185">Reference proteome</keyword>
<organism evidence="5 6">
    <name type="scientific">Anseongella ginsenosidimutans</name>
    <dbReference type="NCBI Taxonomy" id="496056"/>
    <lineage>
        <taxon>Bacteria</taxon>
        <taxon>Pseudomonadati</taxon>
        <taxon>Bacteroidota</taxon>
        <taxon>Sphingobacteriia</taxon>
        <taxon>Sphingobacteriales</taxon>
        <taxon>Sphingobacteriaceae</taxon>
        <taxon>Anseongella</taxon>
    </lineage>
</organism>